<dbReference type="OrthoDB" id="9780211at2"/>
<dbReference type="InterPro" id="IPR043472">
    <property type="entry name" value="Macro_dom-like"/>
</dbReference>
<protein>
    <submittedName>
        <fullName evidence="3">Appr-1-p processing protein</fullName>
    </submittedName>
</protein>
<dbReference type="AlphaFoldDB" id="A0A229UPI0"/>
<evidence type="ECO:0000259" key="2">
    <source>
        <dbReference type="PROSITE" id="PS51154"/>
    </source>
</evidence>
<dbReference type="Gene3D" id="3.40.220.10">
    <property type="entry name" value="Leucine Aminopeptidase, subunit E, domain 1"/>
    <property type="match status" value="1"/>
</dbReference>
<proteinExistence type="predicted"/>
<dbReference type="PANTHER" id="PTHR12521:SF0">
    <property type="entry name" value="ADP-RIBOSE GLYCOHYDROLASE OARD1"/>
    <property type="match status" value="1"/>
</dbReference>
<evidence type="ECO:0000313" key="3">
    <source>
        <dbReference type="EMBL" id="OXM85332.1"/>
    </source>
</evidence>
<dbReference type="RefSeq" id="WP_094016098.1">
    <property type="nucleotide sequence ID" value="NZ_NMQW01000023.1"/>
</dbReference>
<reference evidence="3 4" key="1">
    <citation type="submission" date="2017-07" db="EMBL/GenBank/DDBJ databases">
        <title>Genome sequencing and assembly of Paenibacillus rigui.</title>
        <authorList>
            <person name="Mayilraj S."/>
        </authorList>
    </citation>
    <scope>NUCLEOTIDE SEQUENCE [LARGE SCALE GENOMIC DNA]</scope>
    <source>
        <strain evidence="3 4">JCM 16352</strain>
    </source>
</reference>
<dbReference type="SUPFAM" id="SSF52949">
    <property type="entry name" value="Macro domain-like"/>
    <property type="match status" value="1"/>
</dbReference>
<dbReference type="SMART" id="SM00506">
    <property type="entry name" value="A1pp"/>
    <property type="match status" value="1"/>
</dbReference>
<dbReference type="PANTHER" id="PTHR12521">
    <property type="entry name" value="PROTEIN C6ORF130"/>
    <property type="match status" value="1"/>
</dbReference>
<sequence>MTMHLVEGDLLKATEQIIGHQVNCQAVMGSGVAKQIKRKYPHVYKEYVQFCHMHHEDLLGKCQFVEVGQTGERYVANLFGQERYGTDGRKYTNDEALRSALQQVYAVAKAKQFSVALPYKIGCDRGGGDWEAVSAMIRDVFKDVQVTLYRWPPESKDT</sequence>
<evidence type="ECO:0000256" key="1">
    <source>
        <dbReference type="ARBA" id="ARBA00035885"/>
    </source>
</evidence>
<keyword evidence="4" id="KW-1185">Reference proteome</keyword>
<name>A0A229UPI0_9BACL</name>
<dbReference type="Proteomes" id="UP000215509">
    <property type="component" value="Unassembled WGS sequence"/>
</dbReference>
<dbReference type="GO" id="GO:0140291">
    <property type="term" value="P:peptidyl-glutamate ADP-deribosylation"/>
    <property type="evidence" value="ECO:0007669"/>
    <property type="project" value="TreeGrafter"/>
</dbReference>
<dbReference type="InterPro" id="IPR050892">
    <property type="entry name" value="ADP-ribose_metab_enzymes"/>
</dbReference>
<gene>
    <name evidence="3" type="ORF">CF651_17255</name>
</gene>
<dbReference type="InterPro" id="IPR002589">
    <property type="entry name" value="Macro_dom"/>
</dbReference>
<feature type="domain" description="Macro" evidence="2">
    <location>
        <begin position="1"/>
        <end position="158"/>
    </location>
</feature>
<organism evidence="3 4">
    <name type="scientific">Paenibacillus rigui</name>
    <dbReference type="NCBI Taxonomy" id="554312"/>
    <lineage>
        <taxon>Bacteria</taxon>
        <taxon>Bacillati</taxon>
        <taxon>Bacillota</taxon>
        <taxon>Bacilli</taxon>
        <taxon>Bacillales</taxon>
        <taxon>Paenibacillaceae</taxon>
        <taxon>Paenibacillus</taxon>
    </lineage>
</organism>
<dbReference type="Pfam" id="PF01661">
    <property type="entry name" value="Macro"/>
    <property type="match status" value="1"/>
</dbReference>
<evidence type="ECO:0000313" key="4">
    <source>
        <dbReference type="Proteomes" id="UP000215509"/>
    </source>
</evidence>
<dbReference type="PROSITE" id="PS51154">
    <property type="entry name" value="MACRO"/>
    <property type="match status" value="1"/>
</dbReference>
<comment type="caution">
    <text evidence="3">The sequence shown here is derived from an EMBL/GenBank/DDBJ whole genome shotgun (WGS) entry which is preliminary data.</text>
</comment>
<dbReference type="EMBL" id="NMQW01000023">
    <property type="protein sequence ID" value="OXM85332.1"/>
    <property type="molecule type" value="Genomic_DNA"/>
</dbReference>
<comment type="catalytic activity">
    <reaction evidence="1">
        <text>an N-(ADP-alpha-D-ribosyl)-thymidine in DNA + H2O = a thymidine in DNA + ADP-D-ribose</text>
        <dbReference type="Rhea" id="RHEA:71655"/>
        <dbReference type="Rhea" id="RHEA-COMP:13556"/>
        <dbReference type="Rhea" id="RHEA-COMP:18051"/>
        <dbReference type="ChEBI" id="CHEBI:15377"/>
        <dbReference type="ChEBI" id="CHEBI:57967"/>
        <dbReference type="ChEBI" id="CHEBI:137386"/>
        <dbReference type="ChEBI" id="CHEBI:191199"/>
    </reaction>
    <physiologicalReaction direction="left-to-right" evidence="1">
        <dbReference type="Rhea" id="RHEA:71656"/>
    </physiologicalReaction>
</comment>
<dbReference type="CDD" id="cd02901">
    <property type="entry name" value="Macro_Poa1p-like"/>
    <property type="match status" value="1"/>
</dbReference>
<accession>A0A229UPI0</accession>